<dbReference type="InterPro" id="IPR036770">
    <property type="entry name" value="Ankyrin_rpt-contain_sf"/>
</dbReference>
<comment type="caution">
    <text evidence="3">The sequence shown here is derived from an EMBL/GenBank/DDBJ whole genome shotgun (WGS) entry which is preliminary data.</text>
</comment>
<accession>A0AAN6LSU0</accession>
<sequence>MSRCDQGGRISSTGLSTVVDPAQPRLDIVFVHGFTGHPERTWSCPRVDRSHADPAMEPPSKRQKLTQSLQTITGRTEEKSASMVFWPRDLLPHTVSDARIFTYGYDTHIRHRLDSPALQTTVYDIAWDFLVALEGERRAEPLRPMIFVVHSLGGIVVKEMLRRSSGCSGGQAHLNQIFSSTKGIIFFGTPHGGADPRGLIHHIAEKLIRAIGVNFNKQVVNTLLPSSERLKELRDEFGPLADGQQWLIHSFQEQHGVAALGGAKVVEDISSYVNLPSREVTEHIERNHMEMCRFAEKTDPEYKKFIRALLRVVEVTCDQKQSRNLVLLSEEHKPSLLESLYFDQIDARQMSIKSAHAKTCKWLLRTPEYLDWIDSVKFAEHNGLLWIKGKPGAGKSTLMKFVSAHARKTMSDTIILTFFFNARGEELEKSTVGTYRSLLSQLLKQTSDLEIRFDSLWSPGQVPPSSTYHWSLEALTHFFKQVVQSLHRSSIVCFIDALDECEEAQIREMISFFEDLEQVCASSGTKFRLCFASRHYPHVNIEGGIELVLEGQEGHEQDVCSYLGSQLRIGKTKRAETIRSKVQEKASGVFMWVVLVVSILNKEFDRGSVHALDRKLQELPKDLHTLFREILTRDSHGIPELTLCLQWVLFAAKPLSPAELYFAILSGTSPEDIVPYDPEEIPLEVISRFLLDRSKGLTEITKSKQAKVQFIHESVRDFLLKEHGLASICSDLKDNAAAQSYEKLKICCLVYTNVASQSVDPLDRLKKENVSNEWPFLEHGIQHLIQYANMAQGGGIDQNEFLSTFPLSTWAMFADTFEKHEIRRYHNMDKEHSLLDILHIAVIQCFPALTKWALSKVAEIYKDLGIRGCFIRASTLQNVVERKDQEALATLLGCSFFTHLTADDLLRTEVLECLNLALQADNGSVKRFFNQKAAYIDRLGLIDVGIENGLCELVEYLFNLDTVPPSFRLIAWERAVIFGQIGIFKTISSLLTASEWDEIDNGKMSSALFWSGRKPCVDIVRILFQREYTAGRNIQGKIIELLLMENSLITYQEETKDLIKWASTLQDFDWDFQDVEGNTALHGLAHGNLSHDELELLLQGKEVQLDLKNNRGETPLSKAVKWWNYNMVKMLLASDQVDPDSRDNDGRSPLSWASYYSDISGVTMVTPLLDTGRVDVNSVDKDGQTPLSYATSDEVRELLRRYGAHD</sequence>
<dbReference type="SUPFAM" id="SSF48403">
    <property type="entry name" value="Ankyrin repeat"/>
    <property type="match status" value="1"/>
</dbReference>
<dbReference type="Gene3D" id="1.25.40.20">
    <property type="entry name" value="Ankyrin repeat-containing domain"/>
    <property type="match status" value="1"/>
</dbReference>
<feature type="domain" description="Nephrocystin 3-like N-terminal" evidence="2">
    <location>
        <begin position="359"/>
        <end position="534"/>
    </location>
</feature>
<dbReference type="Proteomes" id="UP001280581">
    <property type="component" value="Unassembled WGS sequence"/>
</dbReference>
<dbReference type="AlphaFoldDB" id="A0AAN6LSU0"/>
<keyword evidence="4" id="KW-1185">Reference proteome</keyword>
<dbReference type="InterPro" id="IPR002110">
    <property type="entry name" value="Ankyrin_rpt"/>
</dbReference>
<evidence type="ECO:0000256" key="1">
    <source>
        <dbReference type="ARBA" id="ARBA00022737"/>
    </source>
</evidence>
<name>A0AAN6LSU0_9PLEO</name>
<dbReference type="PANTHER" id="PTHR10039:SF5">
    <property type="entry name" value="NACHT DOMAIN-CONTAINING PROTEIN"/>
    <property type="match status" value="1"/>
</dbReference>
<dbReference type="PANTHER" id="PTHR10039">
    <property type="entry name" value="AMELOGENIN"/>
    <property type="match status" value="1"/>
</dbReference>
<protein>
    <recommendedName>
        <fullName evidence="2">Nephrocystin 3-like N-terminal domain-containing protein</fullName>
    </recommendedName>
</protein>
<dbReference type="Gene3D" id="3.40.50.300">
    <property type="entry name" value="P-loop containing nucleotide triphosphate hydrolases"/>
    <property type="match status" value="1"/>
</dbReference>
<dbReference type="EMBL" id="WVTA01000016">
    <property type="protein sequence ID" value="KAK3201466.1"/>
    <property type="molecule type" value="Genomic_DNA"/>
</dbReference>
<keyword evidence="1" id="KW-0677">Repeat</keyword>
<evidence type="ECO:0000313" key="3">
    <source>
        <dbReference type="EMBL" id="KAK3201466.1"/>
    </source>
</evidence>
<dbReference type="SUPFAM" id="SSF52540">
    <property type="entry name" value="P-loop containing nucleoside triphosphate hydrolases"/>
    <property type="match status" value="1"/>
</dbReference>
<dbReference type="SUPFAM" id="SSF53474">
    <property type="entry name" value="alpha/beta-Hydrolases"/>
    <property type="match status" value="1"/>
</dbReference>
<dbReference type="SMART" id="SM00248">
    <property type="entry name" value="ANK"/>
    <property type="match status" value="4"/>
</dbReference>
<evidence type="ECO:0000259" key="2">
    <source>
        <dbReference type="Pfam" id="PF24883"/>
    </source>
</evidence>
<dbReference type="InterPro" id="IPR027417">
    <property type="entry name" value="P-loop_NTPase"/>
</dbReference>
<gene>
    <name evidence="3" type="ORF">GRF29_185g1063651</name>
</gene>
<organism evidence="3 4">
    <name type="scientific">Pseudopithomyces chartarum</name>
    <dbReference type="NCBI Taxonomy" id="1892770"/>
    <lineage>
        <taxon>Eukaryota</taxon>
        <taxon>Fungi</taxon>
        <taxon>Dikarya</taxon>
        <taxon>Ascomycota</taxon>
        <taxon>Pezizomycotina</taxon>
        <taxon>Dothideomycetes</taxon>
        <taxon>Pleosporomycetidae</taxon>
        <taxon>Pleosporales</taxon>
        <taxon>Massarineae</taxon>
        <taxon>Didymosphaeriaceae</taxon>
        <taxon>Pseudopithomyces</taxon>
    </lineage>
</organism>
<proteinExistence type="predicted"/>
<evidence type="ECO:0000313" key="4">
    <source>
        <dbReference type="Proteomes" id="UP001280581"/>
    </source>
</evidence>
<dbReference type="InterPro" id="IPR029058">
    <property type="entry name" value="AB_hydrolase_fold"/>
</dbReference>
<dbReference type="Pfam" id="PF24883">
    <property type="entry name" value="NPHP3_N"/>
    <property type="match status" value="1"/>
</dbReference>
<dbReference type="Gene3D" id="3.40.50.1820">
    <property type="entry name" value="alpha/beta hydrolase"/>
    <property type="match status" value="1"/>
</dbReference>
<dbReference type="Pfam" id="PF12796">
    <property type="entry name" value="Ank_2"/>
    <property type="match status" value="1"/>
</dbReference>
<reference evidence="3 4" key="1">
    <citation type="submission" date="2021-02" db="EMBL/GenBank/DDBJ databases">
        <title>Genome assembly of Pseudopithomyces chartarum.</title>
        <authorList>
            <person name="Jauregui R."/>
            <person name="Singh J."/>
            <person name="Voisey C."/>
        </authorList>
    </citation>
    <scope>NUCLEOTIDE SEQUENCE [LARGE SCALE GENOMIC DNA]</scope>
    <source>
        <strain evidence="3 4">AGR01</strain>
    </source>
</reference>
<dbReference type="InterPro" id="IPR056884">
    <property type="entry name" value="NPHP3-like_N"/>
</dbReference>